<dbReference type="SUPFAM" id="SSF54593">
    <property type="entry name" value="Glyoxalase/Bleomycin resistance protein/Dihydroxybiphenyl dioxygenase"/>
    <property type="match status" value="1"/>
</dbReference>
<comment type="caution">
    <text evidence="2">The sequence shown here is derived from an EMBL/GenBank/DDBJ whole genome shotgun (WGS) entry which is preliminary data.</text>
</comment>
<dbReference type="EMBL" id="JBHUHT010000026">
    <property type="protein sequence ID" value="MFD2097601.1"/>
    <property type="molecule type" value="Genomic_DNA"/>
</dbReference>
<gene>
    <name evidence="2" type="ORF">ACFSJ3_16540</name>
</gene>
<feature type="domain" description="VOC" evidence="1">
    <location>
        <begin position="2"/>
        <end position="111"/>
    </location>
</feature>
<dbReference type="CDD" id="cd06587">
    <property type="entry name" value="VOC"/>
    <property type="match status" value="1"/>
</dbReference>
<name>A0ABW4XSW0_9GAMM</name>
<dbReference type="InterPro" id="IPR037523">
    <property type="entry name" value="VOC_core"/>
</dbReference>
<reference evidence="3" key="1">
    <citation type="journal article" date="2019" name="Int. J. Syst. Evol. Microbiol.">
        <title>The Global Catalogue of Microorganisms (GCM) 10K type strain sequencing project: providing services to taxonomists for standard genome sequencing and annotation.</title>
        <authorList>
            <consortium name="The Broad Institute Genomics Platform"/>
            <consortium name="The Broad Institute Genome Sequencing Center for Infectious Disease"/>
            <person name="Wu L."/>
            <person name="Ma J."/>
        </authorList>
    </citation>
    <scope>NUCLEOTIDE SEQUENCE [LARGE SCALE GENOMIC DNA]</scope>
    <source>
        <strain evidence="3">CGMCC 1.10992</strain>
    </source>
</reference>
<evidence type="ECO:0000259" key="1">
    <source>
        <dbReference type="PROSITE" id="PS51819"/>
    </source>
</evidence>
<dbReference type="Gene3D" id="3.10.180.10">
    <property type="entry name" value="2,3-Dihydroxybiphenyl 1,2-Dioxygenase, domain 1"/>
    <property type="match status" value="1"/>
</dbReference>
<proteinExistence type="predicted"/>
<dbReference type="RefSeq" id="WP_345341690.1">
    <property type="nucleotide sequence ID" value="NZ_BAABLI010000030.1"/>
</dbReference>
<dbReference type="Proteomes" id="UP001597380">
    <property type="component" value="Unassembled WGS sequence"/>
</dbReference>
<organism evidence="2 3">
    <name type="scientific">Corallincola platygyrae</name>
    <dbReference type="NCBI Taxonomy" id="1193278"/>
    <lineage>
        <taxon>Bacteria</taxon>
        <taxon>Pseudomonadati</taxon>
        <taxon>Pseudomonadota</taxon>
        <taxon>Gammaproteobacteria</taxon>
        <taxon>Alteromonadales</taxon>
        <taxon>Psychromonadaceae</taxon>
        <taxon>Corallincola</taxon>
    </lineage>
</organism>
<evidence type="ECO:0000313" key="3">
    <source>
        <dbReference type="Proteomes" id="UP001597380"/>
    </source>
</evidence>
<protein>
    <submittedName>
        <fullName evidence="2">VOC family protein</fullName>
    </submittedName>
</protein>
<evidence type="ECO:0000313" key="2">
    <source>
        <dbReference type="EMBL" id="MFD2097601.1"/>
    </source>
</evidence>
<accession>A0ABW4XSW0</accession>
<dbReference type="PROSITE" id="PS51819">
    <property type="entry name" value="VOC"/>
    <property type="match status" value="1"/>
</dbReference>
<dbReference type="Pfam" id="PF00903">
    <property type="entry name" value="Glyoxalase"/>
    <property type="match status" value="1"/>
</dbReference>
<sequence>MDLNQITLPVKDMAAAAMFYRKLGFTQIVDTPHYARFESPMGNATFSLSLELGDFSNGAIIYFEHPELDDWVDRLVEKGIQFEQMPTDQRYLWREAVLYDPSGNKIKLYWAGESRRNPPWRVEIRDDD</sequence>
<dbReference type="InterPro" id="IPR029068">
    <property type="entry name" value="Glyas_Bleomycin-R_OHBP_Dase"/>
</dbReference>
<dbReference type="InterPro" id="IPR004360">
    <property type="entry name" value="Glyas_Fos-R_dOase_dom"/>
</dbReference>
<keyword evidence="3" id="KW-1185">Reference proteome</keyword>